<accession>A0ABQ2QDI0</accession>
<evidence type="ECO:0000313" key="1">
    <source>
        <dbReference type="EMBL" id="GGP76695.1"/>
    </source>
</evidence>
<evidence type="ECO:0000313" key="2">
    <source>
        <dbReference type="Proteomes" id="UP000611554"/>
    </source>
</evidence>
<sequence length="211" mass="21560">MRKWIAAAVAVPVVAAGAAAFLWLRGGDLPRPVTLRSETTSAIYAPIATRAADPAPLTAGEVFPTGSVAAGGATLARQGTETLTDCAAAVWGDAEEAVAGCGQALRARYATADGRVFGQFVIFNLADAAAADRLVRVFSGPRDGGGGFVRLAPGVPAGFGAARSWAQVRALGHYVTVSWVGPVGGGGRVDLTYPQVALDSLSLAVQRRLTR</sequence>
<proteinExistence type="predicted"/>
<organism evidence="1 2">
    <name type="scientific">Streptosporangium pseudovulgare</name>
    <dbReference type="NCBI Taxonomy" id="35765"/>
    <lineage>
        <taxon>Bacteria</taxon>
        <taxon>Bacillati</taxon>
        <taxon>Actinomycetota</taxon>
        <taxon>Actinomycetes</taxon>
        <taxon>Streptosporangiales</taxon>
        <taxon>Streptosporangiaceae</taxon>
        <taxon>Streptosporangium</taxon>
    </lineage>
</organism>
<keyword evidence="2" id="KW-1185">Reference proteome</keyword>
<dbReference type="Proteomes" id="UP000611554">
    <property type="component" value="Unassembled WGS sequence"/>
</dbReference>
<comment type="caution">
    <text evidence="1">The sequence shown here is derived from an EMBL/GenBank/DDBJ whole genome shotgun (WGS) entry which is preliminary data.</text>
</comment>
<gene>
    <name evidence="1" type="ORF">GCM10010140_00620</name>
</gene>
<dbReference type="RefSeq" id="WP_189244419.1">
    <property type="nucleotide sequence ID" value="NZ_BMQJ01000001.1"/>
</dbReference>
<reference evidence="2" key="1">
    <citation type="journal article" date="2019" name="Int. J. Syst. Evol. Microbiol.">
        <title>The Global Catalogue of Microorganisms (GCM) 10K type strain sequencing project: providing services to taxonomists for standard genome sequencing and annotation.</title>
        <authorList>
            <consortium name="The Broad Institute Genomics Platform"/>
            <consortium name="The Broad Institute Genome Sequencing Center for Infectious Disease"/>
            <person name="Wu L."/>
            <person name="Ma J."/>
        </authorList>
    </citation>
    <scope>NUCLEOTIDE SEQUENCE [LARGE SCALE GENOMIC DNA]</scope>
    <source>
        <strain evidence="2">JCM 3115</strain>
    </source>
</reference>
<dbReference type="EMBL" id="BMQJ01000001">
    <property type="protein sequence ID" value="GGP76695.1"/>
    <property type="molecule type" value="Genomic_DNA"/>
</dbReference>
<evidence type="ECO:0008006" key="3">
    <source>
        <dbReference type="Google" id="ProtNLM"/>
    </source>
</evidence>
<protein>
    <recommendedName>
        <fullName evidence="3">Sensor domain-containing protein</fullName>
    </recommendedName>
</protein>
<name>A0ABQ2QDI0_9ACTN</name>